<feature type="region of interest" description="Disordered" evidence="1">
    <location>
        <begin position="291"/>
        <end position="314"/>
    </location>
</feature>
<feature type="compositionally biased region" description="Polar residues" evidence="1">
    <location>
        <begin position="87"/>
        <end position="110"/>
    </location>
</feature>
<sequence>MSVTSLLALTSTTVGSSLSSLVPGPDDDTGTPAAAAAEKTDRLPSKCLPTRSNVQQSVKMECQGPRTSSAAHDRKALESKLHPLPQSIDNQTGSKTATTSQSKSWPAQSPSAISDVISSKASMLQELRAVFKEKAEEMAERYVEILELKARERLNTSLQRYRALCHMTESHQPRYHVTCKSQGREAPISNTKNKHNMWLFMLLSSLPEEVCKEQAVSRVMQKLSGFAEQQTIRVRPQLFLKVLGGLEVWELCLPELCVAIQIALEHVVQMSREEYDAWLFSRVTLAPQYHCSPRTQGEPHSRRPLKKTTEDNIS</sequence>
<feature type="compositionally biased region" description="Low complexity" evidence="1">
    <location>
        <begin position="14"/>
        <end position="37"/>
    </location>
</feature>
<feature type="compositionally biased region" description="Basic and acidic residues" evidence="1">
    <location>
        <begin position="71"/>
        <end position="81"/>
    </location>
</feature>
<protein>
    <recommendedName>
        <fullName evidence="5">Coiled-coil domain containing 60</fullName>
    </recommendedName>
</protein>
<reference evidence="3" key="2">
    <citation type="submission" date="2025-09" db="UniProtKB">
        <authorList>
            <consortium name="Ensembl"/>
        </authorList>
    </citation>
    <scope>IDENTIFICATION</scope>
</reference>
<dbReference type="Proteomes" id="UP000261640">
    <property type="component" value="Unplaced"/>
</dbReference>
<dbReference type="GeneTree" id="ENSGT00940000182449"/>
<feature type="signal peptide" evidence="2">
    <location>
        <begin position="1"/>
        <end position="19"/>
    </location>
</feature>
<dbReference type="AlphaFoldDB" id="A0A7N8Y7X5"/>
<dbReference type="InParanoid" id="A0A7N8Y7X5"/>
<dbReference type="Ensembl" id="ENSMAMT00000050115.1">
    <property type="protein sequence ID" value="ENSMAMP00000056516.1"/>
    <property type="gene ID" value="ENSMAMG00000025136.1"/>
</dbReference>
<reference evidence="3" key="1">
    <citation type="submission" date="2025-08" db="UniProtKB">
        <authorList>
            <consortium name="Ensembl"/>
        </authorList>
    </citation>
    <scope>IDENTIFICATION</scope>
</reference>
<evidence type="ECO:0008006" key="5">
    <source>
        <dbReference type="Google" id="ProtNLM"/>
    </source>
</evidence>
<organism evidence="3 4">
    <name type="scientific">Mastacembelus armatus</name>
    <name type="common">zig-zag eel</name>
    <dbReference type="NCBI Taxonomy" id="205130"/>
    <lineage>
        <taxon>Eukaryota</taxon>
        <taxon>Metazoa</taxon>
        <taxon>Chordata</taxon>
        <taxon>Craniata</taxon>
        <taxon>Vertebrata</taxon>
        <taxon>Euteleostomi</taxon>
        <taxon>Actinopterygii</taxon>
        <taxon>Neopterygii</taxon>
        <taxon>Teleostei</taxon>
        <taxon>Neoteleostei</taxon>
        <taxon>Acanthomorphata</taxon>
        <taxon>Anabantaria</taxon>
        <taxon>Synbranchiformes</taxon>
        <taxon>Mastacembelidae</taxon>
        <taxon>Mastacembelus</taxon>
    </lineage>
</organism>
<feature type="chain" id="PRO_5030856541" description="Coiled-coil domain containing 60" evidence="2">
    <location>
        <begin position="20"/>
        <end position="314"/>
    </location>
</feature>
<dbReference type="InterPro" id="IPR031526">
    <property type="entry name" value="DUF4698"/>
</dbReference>
<name>A0A7N8Y7X5_9TELE</name>
<feature type="compositionally biased region" description="Basic and acidic residues" evidence="1">
    <location>
        <begin position="297"/>
        <end position="314"/>
    </location>
</feature>
<keyword evidence="4" id="KW-1185">Reference proteome</keyword>
<dbReference type="Pfam" id="PF15769">
    <property type="entry name" value="DUF4698"/>
    <property type="match status" value="1"/>
</dbReference>
<keyword evidence="2" id="KW-0732">Signal</keyword>
<proteinExistence type="predicted"/>
<accession>A0A7N8Y7X5</accession>
<feature type="region of interest" description="Disordered" evidence="1">
    <location>
        <begin position="14"/>
        <end position="110"/>
    </location>
</feature>
<evidence type="ECO:0000256" key="1">
    <source>
        <dbReference type="SAM" id="MobiDB-lite"/>
    </source>
</evidence>
<dbReference type="PANTHER" id="PTHR34754">
    <property type="entry name" value="COILED-COIL DOMAIN-CONTAINING PROTEIN 60"/>
    <property type="match status" value="1"/>
</dbReference>
<evidence type="ECO:0000256" key="2">
    <source>
        <dbReference type="SAM" id="SignalP"/>
    </source>
</evidence>
<evidence type="ECO:0000313" key="4">
    <source>
        <dbReference type="Proteomes" id="UP000261640"/>
    </source>
</evidence>
<evidence type="ECO:0000313" key="3">
    <source>
        <dbReference type="Ensembl" id="ENSMAMP00000056516.1"/>
    </source>
</evidence>
<dbReference type="PANTHER" id="PTHR34754:SF1">
    <property type="entry name" value="COILED-COIL DOMAIN-CONTAINING PROTEIN 60"/>
    <property type="match status" value="1"/>
</dbReference>